<reference evidence="1 2" key="1">
    <citation type="journal article" date="2016" name="Nat. Commun.">
        <title>Extremotolerant tardigrade genome and improved radiotolerance of human cultured cells by tardigrade-unique protein.</title>
        <authorList>
            <person name="Hashimoto T."/>
            <person name="Horikawa D.D."/>
            <person name="Saito Y."/>
            <person name="Kuwahara H."/>
            <person name="Kozuka-Hata H."/>
            <person name="Shin-I T."/>
            <person name="Minakuchi Y."/>
            <person name="Ohishi K."/>
            <person name="Motoyama A."/>
            <person name="Aizu T."/>
            <person name="Enomoto A."/>
            <person name="Kondo K."/>
            <person name="Tanaka S."/>
            <person name="Hara Y."/>
            <person name="Koshikawa S."/>
            <person name="Sagara H."/>
            <person name="Miura T."/>
            <person name="Yokobori S."/>
            <person name="Miyagawa K."/>
            <person name="Suzuki Y."/>
            <person name="Kubo T."/>
            <person name="Oyama M."/>
            <person name="Kohara Y."/>
            <person name="Fujiyama A."/>
            <person name="Arakawa K."/>
            <person name="Katayama T."/>
            <person name="Toyoda A."/>
            <person name="Kunieda T."/>
        </authorList>
    </citation>
    <scope>NUCLEOTIDE SEQUENCE [LARGE SCALE GENOMIC DNA]</scope>
    <source>
        <strain evidence="1 2">YOKOZUNA-1</strain>
    </source>
</reference>
<comment type="caution">
    <text evidence="1">The sequence shown here is derived from an EMBL/GenBank/DDBJ whole genome shotgun (WGS) entry which is preliminary data.</text>
</comment>
<organism evidence="1 2">
    <name type="scientific">Ramazzottius varieornatus</name>
    <name type="common">Water bear</name>
    <name type="synonym">Tardigrade</name>
    <dbReference type="NCBI Taxonomy" id="947166"/>
    <lineage>
        <taxon>Eukaryota</taxon>
        <taxon>Metazoa</taxon>
        <taxon>Ecdysozoa</taxon>
        <taxon>Tardigrada</taxon>
        <taxon>Eutardigrada</taxon>
        <taxon>Parachela</taxon>
        <taxon>Hypsibioidea</taxon>
        <taxon>Ramazzottiidae</taxon>
        <taxon>Ramazzottius</taxon>
    </lineage>
</organism>
<dbReference type="Proteomes" id="UP000186922">
    <property type="component" value="Unassembled WGS sequence"/>
</dbReference>
<keyword evidence="2" id="KW-1185">Reference proteome</keyword>
<protein>
    <submittedName>
        <fullName evidence="1">Uncharacterized protein</fullName>
    </submittedName>
</protein>
<evidence type="ECO:0000313" key="1">
    <source>
        <dbReference type="EMBL" id="GAU95808.1"/>
    </source>
</evidence>
<evidence type="ECO:0000313" key="2">
    <source>
        <dbReference type="Proteomes" id="UP000186922"/>
    </source>
</evidence>
<accession>A0A1D1VBC1</accession>
<gene>
    <name evidence="1" type="primary">RvY_07362-1</name>
    <name evidence="1" type="synonym">RvY_07362.1</name>
    <name evidence="1" type="ORF">RvY_07362</name>
</gene>
<dbReference type="EMBL" id="BDGG01000003">
    <property type="protein sequence ID" value="GAU95808.1"/>
    <property type="molecule type" value="Genomic_DNA"/>
</dbReference>
<name>A0A1D1VBC1_RAMVA</name>
<proteinExistence type="predicted"/>
<feature type="non-terminal residue" evidence="1">
    <location>
        <position position="1"/>
    </location>
</feature>
<dbReference type="AlphaFoldDB" id="A0A1D1VBC1"/>
<sequence length="220" mass="25005">LKPSCGKKLLHWCLARVTTSVEAAFLVALASEVPALTTFYTDSRSSRRYCRTRAWLDSVLTGVTTAIKAALLRTRTSVVTHTSLHACSNTSGCHHRAVSDFLIETATPSGGISRRLLAWCGRLLSYRRRLSVFYDTSLHRGYFHRRNKCEVYYFVDDIPLFGWAVPWWTINTCTRAIQKKFMLDLNYNQHDIGVCTANNSAVLQNFCCGRIYIHSTQRTL</sequence>